<dbReference type="AlphaFoldDB" id="A0A388KP11"/>
<comment type="caution">
    <text evidence="2">The sequence shown here is derived from an EMBL/GenBank/DDBJ whole genome shotgun (WGS) entry which is preliminary data.</text>
</comment>
<sequence length="202" mass="21772">MAASLLIAAALLGAIVCAQDVPPEARIEAFKYNGAGCPQGTAVGEISLDGLVLTLKFSEFGVATDQQLVGKRKACQINIKVNIPAGWKYRLDTVRLRGYAGLDATVKGLHKVLYYFTGEPGNSSYSIQTEGPKDDNYEYSGAFDKELYSDCGASRNLNFKIEVRVNNDADPAAQGMIDVDTADSQVIFKPSQALYSIKFAPC</sequence>
<proteinExistence type="predicted"/>
<organism evidence="2 3">
    <name type="scientific">Chara braunii</name>
    <name type="common">Braun's stonewort</name>
    <dbReference type="NCBI Taxonomy" id="69332"/>
    <lineage>
        <taxon>Eukaryota</taxon>
        <taxon>Viridiplantae</taxon>
        <taxon>Streptophyta</taxon>
        <taxon>Charophyceae</taxon>
        <taxon>Charales</taxon>
        <taxon>Characeae</taxon>
        <taxon>Chara</taxon>
    </lineage>
</organism>
<feature type="signal peptide" evidence="1">
    <location>
        <begin position="1"/>
        <end position="18"/>
    </location>
</feature>
<dbReference type="OrthoDB" id="152248at2759"/>
<dbReference type="PANTHER" id="PTHR38847:SF1">
    <property type="entry name" value="PSEUDOURIDINE SYNTHASE RSUA_RLUA-LIKE DOMAIN-CONTAINING PROTEIN"/>
    <property type="match status" value="1"/>
</dbReference>
<keyword evidence="3" id="KW-1185">Reference proteome</keyword>
<evidence type="ECO:0008006" key="4">
    <source>
        <dbReference type="Google" id="ProtNLM"/>
    </source>
</evidence>
<evidence type="ECO:0000313" key="2">
    <source>
        <dbReference type="EMBL" id="GBG71791.1"/>
    </source>
</evidence>
<dbReference type="Gramene" id="GBG71791">
    <property type="protein sequence ID" value="GBG71791"/>
    <property type="gene ID" value="CBR_g9200"/>
</dbReference>
<dbReference type="PANTHER" id="PTHR38847">
    <property type="match status" value="1"/>
</dbReference>
<keyword evidence="1" id="KW-0732">Signal</keyword>
<accession>A0A388KP11</accession>
<dbReference type="STRING" id="69332.A0A388KP11"/>
<dbReference type="Proteomes" id="UP000265515">
    <property type="component" value="Unassembled WGS sequence"/>
</dbReference>
<dbReference type="Pfam" id="PF14273">
    <property type="entry name" value="DUF4360"/>
    <property type="match status" value="1"/>
</dbReference>
<protein>
    <recommendedName>
        <fullName evidence="4">DUF4360 domain-containing protein</fullName>
    </recommendedName>
</protein>
<dbReference type="InterPro" id="IPR025649">
    <property type="entry name" value="DUF4360"/>
</dbReference>
<evidence type="ECO:0000256" key="1">
    <source>
        <dbReference type="SAM" id="SignalP"/>
    </source>
</evidence>
<dbReference type="EMBL" id="BFEA01000153">
    <property type="protein sequence ID" value="GBG71791.1"/>
    <property type="molecule type" value="Genomic_DNA"/>
</dbReference>
<name>A0A388KP11_CHABU</name>
<gene>
    <name evidence="2" type="ORF">CBR_g9200</name>
</gene>
<evidence type="ECO:0000313" key="3">
    <source>
        <dbReference type="Proteomes" id="UP000265515"/>
    </source>
</evidence>
<feature type="chain" id="PRO_5017255762" description="DUF4360 domain-containing protein" evidence="1">
    <location>
        <begin position="19"/>
        <end position="202"/>
    </location>
</feature>
<reference evidence="2 3" key="1">
    <citation type="journal article" date="2018" name="Cell">
        <title>The Chara Genome: Secondary Complexity and Implications for Plant Terrestrialization.</title>
        <authorList>
            <person name="Nishiyama T."/>
            <person name="Sakayama H."/>
            <person name="Vries J.D."/>
            <person name="Buschmann H."/>
            <person name="Saint-Marcoux D."/>
            <person name="Ullrich K.K."/>
            <person name="Haas F.B."/>
            <person name="Vanderstraeten L."/>
            <person name="Becker D."/>
            <person name="Lang D."/>
            <person name="Vosolsobe S."/>
            <person name="Rombauts S."/>
            <person name="Wilhelmsson P.K.I."/>
            <person name="Janitza P."/>
            <person name="Kern R."/>
            <person name="Heyl A."/>
            <person name="Rumpler F."/>
            <person name="Villalobos L.I.A.C."/>
            <person name="Clay J.M."/>
            <person name="Skokan R."/>
            <person name="Toyoda A."/>
            <person name="Suzuki Y."/>
            <person name="Kagoshima H."/>
            <person name="Schijlen E."/>
            <person name="Tajeshwar N."/>
            <person name="Catarino B."/>
            <person name="Hetherington A.J."/>
            <person name="Saltykova A."/>
            <person name="Bonnot C."/>
            <person name="Breuninger H."/>
            <person name="Symeonidi A."/>
            <person name="Radhakrishnan G.V."/>
            <person name="Van Nieuwerburgh F."/>
            <person name="Deforce D."/>
            <person name="Chang C."/>
            <person name="Karol K.G."/>
            <person name="Hedrich R."/>
            <person name="Ulvskov P."/>
            <person name="Glockner G."/>
            <person name="Delwiche C.F."/>
            <person name="Petrasek J."/>
            <person name="Van de Peer Y."/>
            <person name="Friml J."/>
            <person name="Beilby M."/>
            <person name="Dolan L."/>
            <person name="Kohara Y."/>
            <person name="Sugano S."/>
            <person name="Fujiyama A."/>
            <person name="Delaux P.-M."/>
            <person name="Quint M."/>
            <person name="TheiBen G."/>
            <person name="Hagemann M."/>
            <person name="Harholt J."/>
            <person name="Dunand C."/>
            <person name="Zachgo S."/>
            <person name="Langdale J."/>
            <person name="Maumus F."/>
            <person name="Straeten D.V.D."/>
            <person name="Gould S.B."/>
            <person name="Rensing S.A."/>
        </authorList>
    </citation>
    <scope>NUCLEOTIDE SEQUENCE [LARGE SCALE GENOMIC DNA]</scope>
    <source>
        <strain evidence="2 3">S276</strain>
    </source>
</reference>